<gene>
    <name evidence="1" type="ORF">C4S77_06340</name>
</gene>
<dbReference type="PROSITE" id="PS51257">
    <property type="entry name" value="PROKAR_LIPOPROTEIN"/>
    <property type="match status" value="1"/>
</dbReference>
<protein>
    <recommendedName>
        <fullName evidence="3">DUF1795 domain-containing protein</fullName>
    </recommendedName>
</protein>
<dbReference type="AlphaFoldDB" id="A0A2S8ACQ5"/>
<dbReference type="EMBL" id="PSZM01000037">
    <property type="protein sequence ID" value="PQL92637.1"/>
    <property type="molecule type" value="Genomic_DNA"/>
</dbReference>
<dbReference type="OrthoDB" id="1452504at2"/>
<dbReference type="Proteomes" id="UP000238042">
    <property type="component" value="Unassembled WGS sequence"/>
</dbReference>
<organism evidence="1 2">
    <name type="scientific">Apibacter adventoris</name>
    <dbReference type="NCBI Taxonomy" id="1679466"/>
    <lineage>
        <taxon>Bacteria</taxon>
        <taxon>Pseudomonadati</taxon>
        <taxon>Bacteroidota</taxon>
        <taxon>Flavobacteriia</taxon>
        <taxon>Flavobacteriales</taxon>
        <taxon>Weeksellaceae</taxon>
        <taxon>Apibacter</taxon>
    </lineage>
</organism>
<proteinExistence type="predicted"/>
<reference evidence="1 2" key="1">
    <citation type="submission" date="2018-02" db="EMBL/GenBank/DDBJ databases">
        <title>Genome sequences of Apibacter spp., gut symbionts of Asian honey bees.</title>
        <authorList>
            <person name="Kwong W.K."/>
            <person name="Steele M.I."/>
            <person name="Moran N.A."/>
        </authorList>
    </citation>
    <scope>NUCLEOTIDE SEQUENCE [LARGE SCALE GENOMIC DNA]</scope>
    <source>
        <strain evidence="2">wkB301</strain>
    </source>
</reference>
<evidence type="ECO:0000313" key="2">
    <source>
        <dbReference type="Proteomes" id="UP000238042"/>
    </source>
</evidence>
<comment type="caution">
    <text evidence="1">The sequence shown here is derived from an EMBL/GenBank/DDBJ whole genome shotgun (WGS) entry which is preliminary data.</text>
</comment>
<dbReference type="RefSeq" id="WP_105246849.1">
    <property type="nucleotide sequence ID" value="NZ_PSZM01000037.1"/>
</dbReference>
<keyword evidence="2" id="KW-1185">Reference proteome</keyword>
<sequence>MIRSYIILLLITCFTVSCSKKEENNTKLSITQYQKDSLSFDLPVGWKVKQDYTNKTGRYLELDKYSDYKVKSTLAIGILHDNVISDSVIASQIRQLQFYYQKVNFKLLEQNKKIQLGKYPAIMTSYEADDTKNKVYGKICVIQNNNKTISVQIVDSETKEGLSEYNTIFNTFTIR</sequence>
<evidence type="ECO:0008006" key="3">
    <source>
        <dbReference type="Google" id="ProtNLM"/>
    </source>
</evidence>
<accession>A0A2S8ACQ5</accession>
<evidence type="ECO:0000313" key="1">
    <source>
        <dbReference type="EMBL" id="PQL92637.1"/>
    </source>
</evidence>
<name>A0A2S8ACQ5_9FLAO</name>